<dbReference type="PANTHER" id="PTHR24064">
    <property type="entry name" value="SOLUTE CARRIER FAMILY 22 MEMBER"/>
    <property type="match status" value="1"/>
</dbReference>
<name>A0A914QTG2_9BILA</name>
<keyword evidence="2 6" id="KW-0812">Transmembrane</keyword>
<evidence type="ECO:0000256" key="4">
    <source>
        <dbReference type="ARBA" id="ARBA00023136"/>
    </source>
</evidence>
<dbReference type="AlphaFoldDB" id="A0A914QTG2"/>
<feature type="transmembrane region" description="Helical" evidence="6">
    <location>
        <begin position="479"/>
        <end position="496"/>
    </location>
</feature>
<evidence type="ECO:0000313" key="9">
    <source>
        <dbReference type="WBParaSite" id="PDA_v2.g4971.t1"/>
    </source>
</evidence>
<feature type="transmembrane region" description="Helical" evidence="6">
    <location>
        <begin position="420"/>
        <end position="441"/>
    </location>
</feature>
<evidence type="ECO:0000259" key="7">
    <source>
        <dbReference type="PROSITE" id="PS50850"/>
    </source>
</evidence>
<evidence type="ECO:0000256" key="2">
    <source>
        <dbReference type="ARBA" id="ARBA00022692"/>
    </source>
</evidence>
<feature type="transmembrane region" description="Helical" evidence="6">
    <location>
        <begin position="86"/>
        <end position="111"/>
    </location>
</feature>
<dbReference type="GO" id="GO:0022857">
    <property type="term" value="F:transmembrane transporter activity"/>
    <property type="evidence" value="ECO:0007669"/>
    <property type="project" value="InterPro"/>
</dbReference>
<dbReference type="Gene3D" id="1.20.1250.20">
    <property type="entry name" value="MFS general substrate transporter like domains"/>
    <property type="match status" value="1"/>
</dbReference>
<evidence type="ECO:0000256" key="6">
    <source>
        <dbReference type="SAM" id="Phobius"/>
    </source>
</evidence>
<evidence type="ECO:0000256" key="5">
    <source>
        <dbReference type="SAM" id="MobiDB-lite"/>
    </source>
</evidence>
<dbReference type="Proteomes" id="UP000887578">
    <property type="component" value="Unplaced"/>
</dbReference>
<proteinExistence type="predicted"/>
<keyword evidence="8" id="KW-1185">Reference proteome</keyword>
<feature type="region of interest" description="Disordered" evidence="5">
    <location>
        <begin position="1"/>
        <end position="53"/>
    </location>
</feature>
<dbReference type="InterPro" id="IPR036259">
    <property type="entry name" value="MFS_trans_sf"/>
</dbReference>
<reference evidence="9" key="1">
    <citation type="submission" date="2022-11" db="UniProtKB">
        <authorList>
            <consortium name="WormBaseParasite"/>
        </authorList>
    </citation>
    <scope>IDENTIFICATION</scope>
</reference>
<feature type="transmembrane region" description="Helical" evidence="6">
    <location>
        <begin position="164"/>
        <end position="181"/>
    </location>
</feature>
<sequence>MDSTTLNPSAPSPEPSTSSHSSDNSVDPQRAMLPSSSSLSHQHQHLQNKSERFSNISDKSKTLPVIAIYEFEDVFKYIKEYGRYQLFMLFVIQYAMLNAAGNYVFISFASLSTECHDPRFSEIMNPCEKIKLCPRNLTVSQFQSLYEDNGFVCPMSQLPQHMQTLQAIGSGIGAIVGGHFADIFGRKWVTYIGAIQMCSAGMIGAFSTSWEVLAAAMFGMGLSYGVLVDASMTLASESVGPKYRIVQTLAFQWSLALQVSSFIAYMTGTWRNYLFCINVLCAPVLGLMLFWRESPRWLIQRKKYAKAAEELNALAKWNGANIRFQESDLLQVQVGTTHDSEKIYSLWHLVSSKKLIAYTFVMCLSALTVEMCVAVFIFDVQVLAGSPFVNIALYGLLRLWVPFFIFFMETKNCSWFGHRTLFVASQSTTALCYLGVLALSAFNGTGVLRTILALIGGIINSSIFFTIYKQYSIEIYPTLMRAMAVGAFGVVERIGGGLAPQLVNMNKWAWPGSAIAITTFILILSAISGAIILPETKNAAMADMVETKDEKNFDKEVESQL</sequence>
<feature type="compositionally biased region" description="Low complexity" evidence="5">
    <location>
        <begin position="33"/>
        <end position="47"/>
    </location>
</feature>
<dbReference type="Pfam" id="PF07690">
    <property type="entry name" value="MFS_1"/>
    <property type="match status" value="1"/>
</dbReference>
<organism evidence="8 9">
    <name type="scientific">Panagrolaimus davidi</name>
    <dbReference type="NCBI Taxonomy" id="227884"/>
    <lineage>
        <taxon>Eukaryota</taxon>
        <taxon>Metazoa</taxon>
        <taxon>Ecdysozoa</taxon>
        <taxon>Nematoda</taxon>
        <taxon>Chromadorea</taxon>
        <taxon>Rhabditida</taxon>
        <taxon>Tylenchina</taxon>
        <taxon>Panagrolaimomorpha</taxon>
        <taxon>Panagrolaimoidea</taxon>
        <taxon>Panagrolaimidae</taxon>
        <taxon>Panagrolaimus</taxon>
    </lineage>
</organism>
<evidence type="ECO:0000313" key="8">
    <source>
        <dbReference type="Proteomes" id="UP000887578"/>
    </source>
</evidence>
<dbReference type="SUPFAM" id="SSF103473">
    <property type="entry name" value="MFS general substrate transporter"/>
    <property type="match status" value="1"/>
</dbReference>
<evidence type="ECO:0000256" key="1">
    <source>
        <dbReference type="ARBA" id="ARBA00004141"/>
    </source>
</evidence>
<feature type="transmembrane region" description="Helical" evidence="6">
    <location>
        <begin position="447"/>
        <end position="467"/>
    </location>
</feature>
<feature type="transmembrane region" description="Helical" evidence="6">
    <location>
        <begin position="384"/>
        <end position="408"/>
    </location>
</feature>
<dbReference type="InterPro" id="IPR011701">
    <property type="entry name" value="MFS"/>
</dbReference>
<feature type="transmembrane region" description="Helical" evidence="6">
    <location>
        <begin position="355"/>
        <end position="378"/>
    </location>
</feature>
<protein>
    <submittedName>
        <fullName evidence="9">Major facilitator superfamily (MFS) profile domain-containing protein</fullName>
    </submittedName>
</protein>
<dbReference type="GO" id="GO:0016020">
    <property type="term" value="C:membrane"/>
    <property type="evidence" value="ECO:0007669"/>
    <property type="project" value="UniProtKB-SubCell"/>
</dbReference>
<dbReference type="WBParaSite" id="PDA_v2.g4971.t1">
    <property type="protein sequence ID" value="PDA_v2.g4971.t1"/>
    <property type="gene ID" value="PDA_v2.g4971"/>
</dbReference>
<feature type="transmembrane region" description="Helical" evidence="6">
    <location>
        <begin position="272"/>
        <end position="291"/>
    </location>
</feature>
<feature type="transmembrane region" description="Helical" evidence="6">
    <location>
        <begin position="508"/>
        <end position="533"/>
    </location>
</feature>
<feature type="transmembrane region" description="Helical" evidence="6">
    <location>
        <begin position="212"/>
        <end position="234"/>
    </location>
</feature>
<comment type="subcellular location">
    <subcellularLocation>
        <location evidence="1">Membrane</location>
        <topology evidence="1">Multi-pass membrane protein</topology>
    </subcellularLocation>
</comment>
<keyword evidence="3 6" id="KW-1133">Transmembrane helix</keyword>
<dbReference type="InterPro" id="IPR020846">
    <property type="entry name" value="MFS_dom"/>
</dbReference>
<feature type="compositionally biased region" description="Low complexity" evidence="5">
    <location>
        <begin position="15"/>
        <end position="25"/>
    </location>
</feature>
<feature type="domain" description="Major facilitator superfamily (MFS) profile" evidence="7">
    <location>
        <begin position="88"/>
        <end position="537"/>
    </location>
</feature>
<evidence type="ECO:0000256" key="3">
    <source>
        <dbReference type="ARBA" id="ARBA00022989"/>
    </source>
</evidence>
<dbReference type="PROSITE" id="PS50850">
    <property type="entry name" value="MFS"/>
    <property type="match status" value="1"/>
</dbReference>
<keyword evidence="4 6" id="KW-0472">Membrane</keyword>
<accession>A0A914QTG2</accession>